<dbReference type="RefSeq" id="XP_003026823.1">
    <property type="nucleotide sequence ID" value="XM_003026777.1"/>
</dbReference>
<gene>
    <name evidence="2" type="ORF">SCHCODRAFT_114223</name>
</gene>
<sequence length="213" mass="23261">MPAAPLPSLHPRIARAPSSTLLTARTSPAPPRLHHGRHEFALATDKLAYPQQTSPAARQVYPAPAVRCVSSPSRAMRNQPSRGRRTQPQPYERPQPSPAMRVVASTSPAVSTTRRLSRKAAASCASCPLPVAHCPSPFGARCPIAAPSKTHHCRSRRDAPLPLPGHAVPRLWLYGLHRLRLYGLRRLQHMNRPIARDSSCTSLSLNEVYPADA</sequence>
<dbReference type="KEGG" id="scm:SCHCO_02644154"/>
<keyword evidence="3" id="KW-1185">Reference proteome</keyword>
<accession>D8QK48</accession>
<dbReference type="Proteomes" id="UP000007431">
    <property type="component" value="Unassembled WGS sequence"/>
</dbReference>
<dbReference type="GeneID" id="9593523"/>
<organism evidence="3">
    <name type="scientific">Schizophyllum commune (strain H4-8 / FGSC 9210)</name>
    <name type="common">Split gill fungus</name>
    <dbReference type="NCBI Taxonomy" id="578458"/>
    <lineage>
        <taxon>Eukaryota</taxon>
        <taxon>Fungi</taxon>
        <taxon>Dikarya</taxon>
        <taxon>Basidiomycota</taxon>
        <taxon>Agaricomycotina</taxon>
        <taxon>Agaricomycetes</taxon>
        <taxon>Agaricomycetidae</taxon>
        <taxon>Agaricales</taxon>
        <taxon>Schizophyllaceae</taxon>
        <taxon>Schizophyllum</taxon>
    </lineage>
</organism>
<evidence type="ECO:0000313" key="3">
    <source>
        <dbReference type="Proteomes" id="UP000007431"/>
    </source>
</evidence>
<feature type="region of interest" description="Disordered" evidence="1">
    <location>
        <begin position="69"/>
        <end position="112"/>
    </location>
</feature>
<evidence type="ECO:0000256" key="1">
    <source>
        <dbReference type="SAM" id="MobiDB-lite"/>
    </source>
</evidence>
<feature type="region of interest" description="Disordered" evidence="1">
    <location>
        <begin position="1"/>
        <end position="34"/>
    </location>
</feature>
<name>D8QK48_SCHCM</name>
<dbReference type="HOGENOM" id="CLU_1305476_0_0_1"/>
<dbReference type="VEuPathDB" id="FungiDB:SCHCODRAFT_02644154"/>
<dbReference type="InParanoid" id="D8QK48"/>
<feature type="compositionally biased region" description="Polar residues" evidence="1">
    <location>
        <begin position="17"/>
        <end position="26"/>
    </location>
</feature>
<feature type="non-terminal residue" evidence="2">
    <location>
        <position position="213"/>
    </location>
</feature>
<evidence type="ECO:0000313" key="2">
    <source>
        <dbReference type="EMBL" id="EFI91920.1"/>
    </source>
</evidence>
<dbReference type="EMBL" id="GL377315">
    <property type="protein sequence ID" value="EFI91920.1"/>
    <property type="molecule type" value="Genomic_DNA"/>
</dbReference>
<feature type="compositionally biased region" description="Polar residues" evidence="1">
    <location>
        <begin position="70"/>
        <end position="89"/>
    </location>
</feature>
<reference evidence="2 3" key="1">
    <citation type="journal article" date="2010" name="Nat. Biotechnol.">
        <title>Genome sequence of the model mushroom Schizophyllum commune.</title>
        <authorList>
            <person name="Ohm R.A."/>
            <person name="de Jong J.F."/>
            <person name="Lugones L.G."/>
            <person name="Aerts A."/>
            <person name="Kothe E."/>
            <person name="Stajich J.E."/>
            <person name="de Vries R.P."/>
            <person name="Record E."/>
            <person name="Levasseur A."/>
            <person name="Baker S.E."/>
            <person name="Bartholomew K.A."/>
            <person name="Coutinho P.M."/>
            <person name="Erdmann S."/>
            <person name="Fowler T.J."/>
            <person name="Gathman A.C."/>
            <person name="Lombard V."/>
            <person name="Henrissat B."/>
            <person name="Knabe N."/>
            <person name="Kuees U."/>
            <person name="Lilly W.W."/>
            <person name="Lindquist E."/>
            <person name="Lucas S."/>
            <person name="Magnuson J.K."/>
            <person name="Piumi F."/>
            <person name="Raudaskoski M."/>
            <person name="Salamov A."/>
            <person name="Schmutz J."/>
            <person name="Schwarze F.W.M.R."/>
            <person name="vanKuyk P.A."/>
            <person name="Horton J.S."/>
            <person name="Grigoriev I.V."/>
            <person name="Woesten H.A.B."/>
        </authorList>
    </citation>
    <scope>NUCLEOTIDE SEQUENCE [LARGE SCALE GENOMIC DNA]</scope>
    <source>
        <strain evidence="3">H4-8 / FGSC 9210</strain>
    </source>
</reference>
<proteinExistence type="predicted"/>
<dbReference type="AlphaFoldDB" id="D8QK48"/>
<protein>
    <submittedName>
        <fullName evidence="2">Uncharacterized protein</fullName>
    </submittedName>
</protein>